<feature type="transmembrane region" description="Helical" evidence="1">
    <location>
        <begin position="136"/>
        <end position="155"/>
    </location>
</feature>
<organism evidence="2 3">
    <name type="scientific">Clostridium hominis</name>
    <dbReference type="NCBI Taxonomy" id="2763036"/>
    <lineage>
        <taxon>Bacteria</taxon>
        <taxon>Bacillati</taxon>
        <taxon>Bacillota</taxon>
        <taxon>Clostridia</taxon>
        <taxon>Eubacteriales</taxon>
        <taxon>Clostridiaceae</taxon>
        <taxon>Clostridium</taxon>
    </lineage>
</organism>
<evidence type="ECO:0000313" key="3">
    <source>
        <dbReference type="Proteomes" id="UP000596929"/>
    </source>
</evidence>
<evidence type="ECO:0008006" key="4">
    <source>
        <dbReference type="Google" id="ProtNLM"/>
    </source>
</evidence>
<feature type="transmembrane region" description="Helical" evidence="1">
    <location>
        <begin position="58"/>
        <end position="76"/>
    </location>
</feature>
<reference evidence="2 3" key="1">
    <citation type="submission" date="2020-08" db="EMBL/GenBank/DDBJ databases">
        <title>Genome public.</title>
        <authorList>
            <person name="Liu C."/>
            <person name="Sun Q."/>
        </authorList>
    </citation>
    <scope>NUCLEOTIDE SEQUENCE [LARGE SCALE GENOMIC DNA]</scope>
    <source>
        <strain evidence="2 3">NSJ-6</strain>
    </source>
</reference>
<gene>
    <name evidence="2" type="ORF">H8S20_07095</name>
</gene>
<feature type="transmembrane region" description="Helical" evidence="1">
    <location>
        <begin position="29"/>
        <end position="51"/>
    </location>
</feature>
<keyword evidence="1" id="KW-0472">Membrane</keyword>
<proteinExistence type="predicted"/>
<keyword evidence="1" id="KW-0812">Transmembrane</keyword>
<sequence length="163" mass="18649">MNITYHTMLGVASDSVMAKIIPEEDNIKIYKTGTIGVGINILLHGILDILLHNYSLTMIKDGIITLFLIAIAMFFVNNKYRLLTLCCVGGAILPDVIDKIIIRNISTVNFYVFPWHNAEIINKFYLVYLKVIPIQYFWITDIVVVGVSLLFLILYRDKFIKSF</sequence>
<evidence type="ECO:0000313" key="2">
    <source>
        <dbReference type="EMBL" id="MBC5628652.1"/>
    </source>
</evidence>
<protein>
    <recommendedName>
        <fullName evidence="4">Signal peptidase II</fullName>
    </recommendedName>
</protein>
<keyword evidence="1" id="KW-1133">Transmembrane helix</keyword>
<keyword evidence="3" id="KW-1185">Reference proteome</keyword>
<dbReference type="Proteomes" id="UP000596929">
    <property type="component" value="Unassembled WGS sequence"/>
</dbReference>
<accession>A0ABR7DB81</accession>
<evidence type="ECO:0000256" key="1">
    <source>
        <dbReference type="SAM" id="Phobius"/>
    </source>
</evidence>
<dbReference type="RefSeq" id="WP_186859647.1">
    <property type="nucleotide sequence ID" value="NZ_JACOOO010000013.1"/>
</dbReference>
<name>A0ABR7DB81_9CLOT</name>
<dbReference type="EMBL" id="JACOOO010000013">
    <property type="protein sequence ID" value="MBC5628652.1"/>
    <property type="molecule type" value="Genomic_DNA"/>
</dbReference>
<comment type="caution">
    <text evidence="2">The sequence shown here is derived from an EMBL/GenBank/DDBJ whole genome shotgun (WGS) entry which is preliminary data.</text>
</comment>